<feature type="compositionally biased region" description="Polar residues" evidence="1">
    <location>
        <begin position="186"/>
        <end position="202"/>
    </location>
</feature>
<dbReference type="InterPro" id="IPR036322">
    <property type="entry name" value="WD40_repeat_dom_sf"/>
</dbReference>
<dbReference type="EMBL" id="MBFS01002278">
    <property type="protein sequence ID" value="PVU99341.1"/>
    <property type="molecule type" value="Genomic_DNA"/>
</dbReference>
<dbReference type="AlphaFoldDB" id="A0A2T9Z466"/>
<feature type="compositionally biased region" description="Polar residues" evidence="1">
    <location>
        <begin position="1143"/>
        <end position="1161"/>
    </location>
</feature>
<protein>
    <submittedName>
        <fullName evidence="2">Uncharacterized protein</fullName>
    </submittedName>
</protein>
<keyword evidence="4" id="KW-1185">Reference proteome</keyword>
<name>A0A2T9Z466_9FUNG</name>
<dbReference type="EMBL" id="MBFS01001247">
    <property type="protein sequence ID" value="PVV01255.1"/>
    <property type="molecule type" value="Genomic_DNA"/>
</dbReference>
<feature type="region of interest" description="Disordered" evidence="1">
    <location>
        <begin position="182"/>
        <end position="216"/>
    </location>
</feature>
<sequence length="1178" mass="134011">MDQSEGDYLFFNNSESEPDFLFSDKSSSEQSVSFDSEAESNPLNSPVQTSSPVPHISSTSEFILTSPVSLIPPTSEFILTSPISLIPPTSEIVLTSPISPIPPIPPIPENLPTSPVPPVPPISSASIAPPTSPVSIEIPKIQNHSVLNSVQFPSLLWPNLHNSGSYKALDIGNSENFFFASSNNSDIPNPNLGSPKKTNSRGPNLKWIPQNQDSKDGDYWRPKTSLRFARPPINKHELPNTSYSLPSVNQMIKQFQEFEPATEVPPIVLESFLKESLYQNYLVDNFDPLFGNRACLFIPEMAQESIDRMSWIFYLGGPINNEPKFVFSRSQSEVSMIETLCDLDFAKENPESIPIKYQPIGEPYIFAERNRFINHIAPSMFNPTEILLSSLDYSARLWDFSNETSNWMVCEYWNSPRTFVSATRNQVSAIDSRVSLNTNPKALINFDSVQDQIVHEKITSIKVNPLDSMHLAVGTNQKIHVYDLRYPNSPLISWAHNFSTLDPPFYLEYTTQYPTQSLDKSRKACSVIAASKRHSLISAFSYTTDFQTETSIVSKSRDFIPSFHSHESTKYLLLDSMASTQFGFEESLHLMSKNEIAPLPYLDGFVLAPNLPDSSKERKNQKSNLPVGYDIFQVSSNGSVYCQEFDMIKPSSSCDVDADSLSQTQDCNSSEPHYNTSDIQNKDSTPIDTPSLDNLKDICVHRNASLDLIDGNQQTFITFDENYRFKENEKISFSMSEWPFSRVNVKTALFYFYNNITRKRQWFSSNELFNFNIFKTYFEKNSREIYKIVDSAILIGLKSETFSRIRKKDQSVKSYILNLKKIALSKSSQIKAASEVLSSAIQVVVNFYKMDVNGKLLLKNNISERPANMVLLSYNILTSPLLLRIQSIIENRIFELLLYFAFKKNEDYAQRIPRFHPFSKELESLANNYSVYSLELPSVGKIGIDSKSKFYQELFKMEKFPDLKEVISMLSDKSHQLLPIPSNSGFWSSRSDQSKYMKHALCWITKNLVFSLTTLKFTDEKISISRDSREQESHFHQSDIYFKEVLVSNPPRFNRVMKSLDKLWESSSLQLNPASRNQYPVSLLDPNNHTRSDGNKLDNSSLVRSFGSTLLKSKDRDYNESQLQASQKASQQTSAPFKIPEVSQKQKVRFSQTQNQNQSAQVGKKSSKHPKKKRRKGF</sequence>
<feature type="compositionally biased region" description="Polar residues" evidence="1">
    <location>
        <begin position="39"/>
        <end position="54"/>
    </location>
</feature>
<comment type="caution">
    <text evidence="2">The sequence shown here is derived from an EMBL/GenBank/DDBJ whole genome shotgun (WGS) entry which is preliminary data.</text>
</comment>
<feature type="region of interest" description="Disordered" evidence="1">
    <location>
        <begin position="659"/>
        <end position="687"/>
    </location>
</feature>
<evidence type="ECO:0000313" key="3">
    <source>
        <dbReference type="EMBL" id="PVV01255.1"/>
    </source>
</evidence>
<accession>A0A2T9Z466</accession>
<evidence type="ECO:0000256" key="1">
    <source>
        <dbReference type="SAM" id="MobiDB-lite"/>
    </source>
</evidence>
<feature type="region of interest" description="Disordered" evidence="1">
    <location>
        <begin position="1117"/>
        <end position="1178"/>
    </location>
</feature>
<dbReference type="OrthoDB" id="5597601at2759"/>
<gene>
    <name evidence="3" type="ORF">BB560_004335</name>
    <name evidence="2" type="ORF">BB560_005520</name>
</gene>
<dbReference type="STRING" id="133381.A0A2T9Z466"/>
<reference evidence="2 4" key="1">
    <citation type="journal article" date="2018" name="MBio">
        <title>Comparative Genomics Reveals the Core Gene Toolbox for the Fungus-Insect Symbiosis.</title>
        <authorList>
            <person name="Wang Y."/>
            <person name="Stata M."/>
            <person name="Wang W."/>
            <person name="Stajich J.E."/>
            <person name="White M.M."/>
            <person name="Moncalvo J.M."/>
        </authorList>
    </citation>
    <scope>NUCLEOTIDE SEQUENCE [LARGE SCALE GENOMIC DNA]</scope>
    <source>
        <strain evidence="2 4">SC-DP-2</strain>
    </source>
</reference>
<feature type="region of interest" description="Disordered" evidence="1">
    <location>
        <begin position="1077"/>
        <end position="1100"/>
    </location>
</feature>
<feature type="compositionally biased region" description="Low complexity" evidence="1">
    <location>
        <begin position="1121"/>
        <end position="1135"/>
    </location>
</feature>
<dbReference type="SUPFAM" id="SSF50978">
    <property type="entry name" value="WD40 repeat-like"/>
    <property type="match status" value="1"/>
</dbReference>
<dbReference type="Proteomes" id="UP000245609">
    <property type="component" value="Unassembled WGS sequence"/>
</dbReference>
<feature type="compositionally biased region" description="Basic residues" evidence="1">
    <location>
        <begin position="1165"/>
        <end position="1178"/>
    </location>
</feature>
<dbReference type="PANTHER" id="PTHR15319">
    <property type="entry name" value="TATA BOX-BINDING PROTEIN ASSOCIATED FACTOR RNA POLYMERASE I SUBUNIT C"/>
    <property type="match status" value="1"/>
</dbReference>
<dbReference type="InterPro" id="IPR015943">
    <property type="entry name" value="WD40/YVTN_repeat-like_dom_sf"/>
</dbReference>
<dbReference type="GO" id="GO:0001650">
    <property type="term" value="C:fibrillar center"/>
    <property type="evidence" value="ECO:0007669"/>
    <property type="project" value="TreeGrafter"/>
</dbReference>
<organism evidence="2 4">
    <name type="scientific">Smittium megazygosporum</name>
    <dbReference type="NCBI Taxonomy" id="133381"/>
    <lineage>
        <taxon>Eukaryota</taxon>
        <taxon>Fungi</taxon>
        <taxon>Fungi incertae sedis</taxon>
        <taxon>Zoopagomycota</taxon>
        <taxon>Kickxellomycotina</taxon>
        <taxon>Harpellomycetes</taxon>
        <taxon>Harpellales</taxon>
        <taxon>Legeriomycetaceae</taxon>
        <taxon>Smittium</taxon>
    </lineage>
</organism>
<evidence type="ECO:0000313" key="2">
    <source>
        <dbReference type="EMBL" id="PVU99341.1"/>
    </source>
</evidence>
<feature type="region of interest" description="Disordered" evidence="1">
    <location>
        <begin position="1"/>
        <end position="54"/>
    </location>
</feature>
<dbReference type="GO" id="GO:0001164">
    <property type="term" value="F:RNA polymerase I core promoter sequence-specific DNA binding"/>
    <property type="evidence" value="ECO:0007669"/>
    <property type="project" value="TreeGrafter"/>
</dbReference>
<dbReference type="InterPro" id="IPR038801">
    <property type="entry name" value="TAF1C"/>
</dbReference>
<proteinExistence type="predicted"/>
<dbReference type="Gene3D" id="2.130.10.10">
    <property type="entry name" value="YVTN repeat-like/Quinoprotein amine dehydrogenase"/>
    <property type="match status" value="1"/>
</dbReference>
<dbReference type="PANTHER" id="PTHR15319:SF1">
    <property type="entry name" value="TATA BOX-BINDING PROTEIN-ASSOCIATED FACTOR RNA POLYMERASE I SUBUNIT C"/>
    <property type="match status" value="1"/>
</dbReference>
<feature type="compositionally biased region" description="Polar residues" evidence="1">
    <location>
        <begin position="1077"/>
        <end position="1087"/>
    </location>
</feature>
<feature type="compositionally biased region" description="Low complexity" evidence="1">
    <location>
        <begin position="23"/>
        <end position="35"/>
    </location>
</feature>
<evidence type="ECO:0000313" key="4">
    <source>
        <dbReference type="Proteomes" id="UP000245609"/>
    </source>
</evidence>